<reference evidence="1 2" key="1">
    <citation type="submission" date="2023-12" db="EMBL/GenBank/DDBJ databases">
        <title>Genomic sequences of Capnocytophaga and Parvimonas strains.</title>
        <authorList>
            <person name="Watt R.M."/>
            <person name="Wang M."/>
            <person name="Yang T."/>
            <person name="Tong W.M."/>
        </authorList>
    </citation>
    <scope>NUCLEOTIDE SEQUENCE [LARGE SCALE GENOMIC DNA]</scope>
    <source>
        <strain evidence="1 2">CCUG 13096</strain>
    </source>
</reference>
<gene>
    <name evidence="1" type="ORF">VJJ08_11625</name>
</gene>
<comment type="caution">
    <text evidence="1">The sequence shown here is derived from an EMBL/GenBank/DDBJ whole genome shotgun (WGS) entry which is preliminary data.</text>
</comment>
<sequence>MKRIILTLGLIALFSCSKDKATEKINNEEKYSTVTLKEQIKVQNKTEEGKFDFLDVTFTAKVDKEGNLIEGEVSKNLLDYFDVKTQEEFEKQVAQKPQERQLLALKASTEKQIDNVNFYANSGWSHKECITDCLQRFKKGDGRGSCKFACWIDTIRHTICDCLK</sequence>
<protein>
    <recommendedName>
        <fullName evidence="3">Lipoprotein</fullName>
    </recommendedName>
</protein>
<dbReference type="Proteomes" id="UP001311730">
    <property type="component" value="Unassembled WGS sequence"/>
</dbReference>
<evidence type="ECO:0008006" key="3">
    <source>
        <dbReference type="Google" id="ProtNLM"/>
    </source>
</evidence>
<evidence type="ECO:0000313" key="2">
    <source>
        <dbReference type="Proteomes" id="UP001311730"/>
    </source>
</evidence>
<keyword evidence="2" id="KW-1185">Reference proteome</keyword>
<dbReference type="RefSeq" id="WP_323984040.1">
    <property type="nucleotide sequence ID" value="NZ_JAYKBW010000014.1"/>
</dbReference>
<evidence type="ECO:0000313" key="1">
    <source>
        <dbReference type="EMBL" id="MEB3075937.1"/>
    </source>
</evidence>
<dbReference type="EMBL" id="JAYKBW010000014">
    <property type="protein sequence ID" value="MEB3075937.1"/>
    <property type="molecule type" value="Genomic_DNA"/>
</dbReference>
<organism evidence="1 2">
    <name type="scientific">Capnocytophaga gingivalis</name>
    <dbReference type="NCBI Taxonomy" id="1017"/>
    <lineage>
        <taxon>Bacteria</taxon>
        <taxon>Pseudomonadati</taxon>
        <taxon>Bacteroidota</taxon>
        <taxon>Flavobacteriia</taxon>
        <taxon>Flavobacteriales</taxon>
        <taxon>Flavobacteriaceae</taxon>
        <taxon>Capnocytophaga</taxon>
    </lineage>
</organism>
<proteinExistence type="predicted"/>
<dbReference type="PROSITE" id="PS51257">
    <property type="entry name" value="PROKAR_LIPOPROTEIN"/>
    <property type="match status" value="1"/>
</dbReference>
<accession>A0ABU5ZCT7</accession>
<name>A0ABU5ZCT7_9FLAO</name>